<sequence>MDVKSKSGKKTQERQHWSSLAQPRTPKMALLNSAWVPASESTKDGNAKVHGHGEDKSLKNGEAGKTKKARFDEWVRSVPNPNATEDDGETSDEESGEEGIQDTTMSASSTQKTPIIPQLRKQLQIALAKRQILDQEAAVLCAQRYKSGQEIARLCASLGMPNEPGRSFDWRLVLGHLDQQLHVIQGQRTGLCEQGEGTAPLDLEVARLKKVLGVPFEAGFVAKWVIAREEGARKRHRVE</sequence>
<proteinExistence type="predicted"/>
<gene>
    <name evidence="2" type="ORF">OEA41_010063</name>
</gene>
<feature type="compositionally biased region" description="Basic and acidic residues" evidence="1">
    <location>
        <begin position="1"/>
        <end position="16"/>
    </location>
</feature>
<reference evidence="2" key="1">
    <citation type="submission" date="2022-11" db="EMBL/GenBank/DDBJ databases">
        <title>Chromosomal genome sequence assembly and mating type (MAT) locus characterization of the leprose asexual lichenized fungus Lepraria neglecta (Nyl.) Erichsen.</title>
        <authorList>
            <person name="Allen J.L."/>
            <person name="Pfeffer B."/>
        </authorList>
    </citation>
    <scope>NUCLEOTIDE SEQUENCE</scope>
    <source>
        <strain evidence="2">Allen 5258</strain>
    </source>
</reference>
<name>A0AAD9YYB5_9LECA</name>
<organism evidence="2 3">
    <name type="scientific">Lepraria neglecta</name>
    <dbReference type="NCBI Taxonomy" id="209136"/>
    <lineage>
        <taxon>Eukaryota</taxon>
        <taxon>Fungi</taxon>
        <taxon>Dikarya</taxon>
        <taxon>Ascomycota</taxon>
        <taxon>Pezizomycotina</taxon>
        <taxon>Lecanoromycetes</taxon>
        <taxon>OSLEUM clade</taxon>
        <taxon>Lecanoromycetidae</taxon>
        <taxon>Lecanorales</taxon>
        <taxon>Lecanorineae</taxon>
        <taxon>Stereocaulaceae</taxon>
        <taxon>Lepraria</taxon>
    </lineage>
</organism>
<protein>
    <submittedName>
        <fullName evidence="2">Uncharacterized protein</fullName>
    </submittedName>
</protein>
<dbReference type="EMBL" id="JASNWA010000011">
    <property type="protein sequence ID" value="KAK3166938.1"/>
    <property type="molecule type" value="Genomic_DNA"/>
</dbReference>
<feature type="compositionally biased region" description="Polar residues" evidence="1">
    <location>
        <begin position="101"/>
        <end position="112"/>
    </location>
</feature>
<evidence type="ECO:0000313" key="3">
    <source>
        <dbReference type="Proteomes" id="UP001276659"/>
    </source>
</evidence>
<evidence type="ECO:0000313" key="2">
    <source>
        <dbReference type="EMBL" id="KAK3166938.1"/>
    </source>
</evidence>
<dbReference type="Proteomes" id="UP001276659">
    <property type="component" value="Unassembled WGS sequence"/>
</dbReference>
<feature type="region of interest" description="Disordered" evidence="1">
    <location>
        <begin position="1"/>
        <end position="112"/>
    </location>
</feature>
<keyword evidence="3" id="KW-1185">Reference proteome</keyword>
<dbReference type="AlphaFoldDB" id="A0AAD9YYB5"/>
<comment type="caution">
    <text evidence="2">The sequence shown here is derived from an EMBL/GenBank/DDBJ whole genome shotgun (WGS) entry which is preliminary data.</text>
</comment>
<evidence type="ECO:0000256" key="1">
    <source>
        <dbReference type="SAM" id="MobiDB-lite"/>
    </source>
</evidence>
<feature type="compositionally biased region" description="Acidic residues" evidence="1">
    <location>
        <begin position="84"/>
        <end position="100"/>
    </location>
</feature>
<accession>A0AAD9YYB5</accession>
<feature type="compositionally biased region" description="Basic and acidic residues" evidence="1">
    <location>
        <begin position="41"/>
        <end position="75"/>
    </location>
</feature>